<sequence length="61" mass="6488">MAAGPGTRRGRQRAGARRPGHRGPATLRRTRDDRHPAPARHRPGHPVGGADRRARRGGGAA</sequence>
<name>A0ABX6E197_9ACTN</name>
<protein>
    <submittedName>
        <fullName evidence="2">Uncharacterized protein</fullName>
    </submittedName>
</protein>
<keyword evidence="3" id="KW-1185">Reference proteome</keyword>
<feature type="compositionally biased region" description="Basic residues" evidence="1">
    <location>
        <begin position="8"/>
        <end position="21"/>
    </location>
</feature>
<evidence type="ECO:0000313" key="3">
    <source>
        <dbReference type="Proteomes" id="UP000402241"/>
    </source>
</evidence>
<gene>
    <name evidence="2" type="ORF">GCE86_13180</name>
</gene>
<feature type="region of interest" description="Disordered" evidence="1">
    <location>
        <begin position="1"/>
        <end position="61"/>
    </location>
</feature>
<dbReference type="Proteomes" id="UP000402241">
    <property type="component" value="Chromosome"/>
</dbReference>
<evidence type="ECO:0000256" key="1">
    <source>
        <dbReference type="SAM" id="MobiDB-lite"/>
    </source>
</evidence>
<dbReference type="EMBL" id="CP045309">
    <property type="protein sequence ID" value="QGL47893.1"/>
    <property type="molecule type" value="Genomic_DNA"/>
</dbReference>
<reference evidence="2 3" key="1">
    <citation type="submission" date="2019-10" db="EMBL/GenBank/DDBJ databases">
        <title>Genome Sequence of Micromonospora terminaliae DSM 101760.</title>
        <authorList>
            <person name="Guo L."/>
        </authorList>
    </citation>
    <scope>NUCLEOTIDE SEQUENCE [LARGE SCALE GENOMIC DNA]</scope>
    <source>
        <strain evidence="2 3">DSM 101760</strain>
    </source>
</reference>
<proteinExistence type="predicted"/>
<accession>A0ABX6E197</accession>
<organism evidence="2 3">
    <name type="scientific">Micromonospora terminaliae</name>
    <dbReference type="NCBI Taxonomy" id="1914461"/>
    <lineage>
        <taxon>Bacteria</taxon>
        <taxon>Bacillati</taxon>
        <taxon>Actinomycetota</taxon>
        <taxon>Actinomycetes</taxon>
        <taxon>Micromonosporales</taxon>
        <taxon>Micromonosporaceae</taxon>
        <taxon>Micromonospora</taxon>
    </lineage>
</organism>
<evidence type="ECO:0000313" key="2">
    <source>
        <dbReference type="EMBL" id="QGL47893.1"/>
    </source>
</evidence>